<dbReference type="Gene3D" id="3.90.70.10">
    <property type="entry name" value="Cysteine proteinases"/>
    <property type="match status" value="1"/>
</dbReference>
<dbReference type="OrthoDB" id="2351326at2"/>
<name>A0A1G5AAI5_9FIRM</name>
<feature type="domain" description="Peptidase C39-like" evidence="1">
    <location>
        <begin position="47"/>
        <end position="161"/>
    </location>
</feature>
<dbReference type="Proteomes" id="UP000183047">
    <property type="component" value="Unassembled WGS sequence"/>
</dbReference>
<dbReference type="InterPro" id="IPR039564">
    <property type="entry name" value="Peptidase_C39-like"/>
</dbReference>
<evidence type="ECO:0000259" key="1">
    <source>
        <dbReference type="Pfam" id="PF13529"/>
    </source>
</evidence>
<sequence length="210" mass="24348">MKKKPYGGINDIPQYLLEQYGDRGRMIRQGPPVAMDTKSMETISGRKTRNCSVVAVTRVIDYYRRRNKIESVPEDIRHIYKDVEEIAESYGYTDKIGTLPFFISGIAREAFAKYGVKTKCRGIYIWSFEKQVVKEICAGRPVIMNIARGFYKDHTVVVSGYCIWQVGEKIYPMIRVIDGWKSGYHYIDYKAFARDIRQSIFGSFNTIEVF</sequence>
<evidence type="ECO:0000313" key="2">
    <source>
        <dbReference type="EMBL" id="SCX74892.1"/>
    </source>
</evidence>
<organism evidence="2 3">
    <name type="scientific">Butyrivibrio hungatei</name>
    <dbReference type="NCBI Taxonomy" id="185008"/>
    <lineage>
        <taxon>Bacteria</taxon>
        <taxon>Bacillati</taxon>
        <taxon>Bacillota</taxon>
        <taxon>Clostridia</taxon>
        <taxon>Lachnospirales</taxon>
        <taxon>Lachnospiraceae</taxon>
        <taxon>Butyrivibrio</taxon>
    </lineage>
</organism>
<reference evidence="3" key="1">
    <citation type="submission" date="2016-10" db="EMBL/GenBank/DDBJ databases">
        <authorList>
            <person name="Varghese N."/>
            <person name="Submissions S."/>
        </authorList>
    </citation>
    <scope>NUCLEOTIDE SEQUENCE [LARGE SCALE GENOMIC DNA]</scope>
    <source>
        <strain evidence="3">XBD2006</strain>
    </source>
</reference>
<proteinExistence type="predicted"/>
<keyword evidence="3" id="KW-1185">Reference proteome</keyword>
<dbReference type="Pfam" id="PF13529">
    <property type="entry name" value="Peptidase_C39_2"/>
    <property type="match status" value="1"/>
</dbReference>
<evidence type="ECO:0000313" key="3">
    <source>
        <dbReference type="Proteomes" id="UP000183047"/>
    </source>
</evidence>
<dbReference type="RefSeq" id="WP_074460919.1">
    <property type="nucleotide sequence ID" value="NZ_FMUR01000003.1"/>
</dbReference>
<accession>A0A1G5AAI5</accession>
<dbReference type="AlphaFoldDB" id="A0A1G5AAI5"/>
<dbReference type="EMBL" id="FMUR01000003">
    <property type="protein sequence ID" value="SCX74892.1"/>
    <property type="molecule type" value="Genomic_DNA"/>
</dbReference>
<protein>
    <submittedName>
        <fullName evidence="2">Peptidase_C39 like family protein</fullName>
    </submittedName>
</protein>
<gene>
    <name evidence="2" type="ORF">SAMN02910451_00027</name>
</gene>
<dbReference type="STRING" id="185008.bhn_I1173"/>